<dbReference type="AlphaFoldDB" id="A0A382RAL9"/>
<proteinExistence type="predicted"/>
<dbReference type="EMBL" id="UINC01120016">
    <property type="protein sequence ID" value="SVC94225.1"/>
    <property type="molecule type" value="Genomic_DNA"/>
</dbReference>
<gene>
    <name evidence="1" type="ORF">METZ01_LOCUS347079</name>
</gene>
<evidence type="ECO:0000313" key="1">
    <source>
        <dbReference type="EMBL" id="SVC94225.1"/>
    </source>
</evidence>
<sequence length="199" mass="22658">MIAKIVLAITFLTLASVSWATELNYCAGVQTADDKRIYWTTHQSCENEDNYPASLHWWSIETISASDYEKVVDWAKSSTTTDQNAAIKFCAAINGLDGNSIYWTTHQTCEHYNNDILASLEWWSINQITESDYAWDVRSAPSFTTSSTLTTFTGYCFRPKDEYFYQSLYLGKCVGSDRNITKQEFDDRHLPSSTTASPR</sequence>
<organism evidence="1">
    <name type="scientific">marine metagenome</name>
    <dbReference type="NCBI Taxonomy" id="408172"/>
    <lineage>
        <taxon>unclassified sequences</taxon>
        <taxon>metagenomes</taxon>
        <taxon>ecological metagenomes</taxon>
    </lineage>
</organism>
<name>A0A382RAL9_9ZZZZ</name>
<protein>
    <submittedName>
        <fullName evidence="1">Uncharacterized protein</fullName>
    </submittedName>
</protein>
<feature type="non-terminal residue" evidence="1">
    <location>
        <position position="199"/>
    </location>
</feature>
<reference evidence="1" key="1">
    <citation type="submission" date="2018-05" db="EMBL/GenBank/DDBJ databases">
        <authorList>
            <person name="Lanie J.A."/>
            <person name="Ng W.-L."/>
            <person name="Kazmierczak K.M."/>
            <person name="Andrzejewski T.M."/>
            <person name="Davidsen T.M."/>
            <person name="Wayne K.J."/>
            <person name="Tettelin H."/>
            <person name="Glass J.I."/>
            <person name="Rusch D."/>
            <person name="Podicherti R."/>
            <person name="Tsui H.-C.T."/>
            <person name="Winkler M.E."/>
        </authorList>
    </citation>
    <scope>NUCLEOTIDE SEQUENCE</scope>
</reference>
<accession>A0A382RAL9</accession>